<feature type="transmembrane region" description="Helical" evidence="1">
    <location>
        <begin position="107"/>
        <end position="129"/>
    </location>
</feature>
<dbReference type="PANTHER" id="PTHR39430:SF1">
    <property type="entry name" value="PROTEASE"/>
    <property type="match status" value="1"/>
</dbReference>
<feature type="transmembrane region" description="Helical" evidence="1">
    <location>
        <begin position="16"/>
        <end position="39"/>
    </location>
</feature>
<evidence type="ECO:0000313" key="3">
    <source>
        <dbReference type="EMBL" id="SUZ84023.1"/>
    </source>
</evidence>
<gene>
    <name evidence="3" type="ORF">METZ01_LOCUS36877</name>
</gene>
<reference evidence="3" key="1">
    <citation type="submission" date="2018-05" db="EMBL/GenBank/DDBJ databases">
        <authorList>
            <person name="Lanie J.A."/>
            <person name="Ng W.-L."/>
            <person name="Kazmierczak K.M."/>
            <person name="Andrzejewski T.M."/>
            <person name="Davidsen T.M."/>
            <person name="Wayne K.J."/>
            <person name="Tettelin H."/>
            <person name="Glass J.I."/>
            <person name="Rusch D."/>
            <person name="Podicherti R."/>
            <person name="Tsui H.-C.T."/>
            <person name="Winkler M.E."/>
        </authorList>
    </citation>
    <scope>NUCLEOTIDE SEQUENCE</scope>
</reference>
<feature type="transmembrane region" description="Helical" evidence="1">
    <location>
        <begin position="141"/>
        <end position="159"/>
    </location>
</feature>
<feature type="transmembrane region" description="Helical" evidence="1">
    <location>
        <begin position="267"/>
        <end position="285"/>
    </location>
</feature>
<evidence type="ECO:0000256" key="1">
    <source>
        <dbReference type="SAM" id="Phobius"/>
    </source>
</evidence>
<organism evidence="3">
    <name type="scientific">marine metagenome</name>
    <dbReference type="NCBI Taxonomy" id="408172"/>
    <lineage>
        <taxon>unclassified sequences</taxon>
        <taxon>metagenomes</taxon>
        <taxon>ecological metagenomes</taxon>
    </lineage>
</organism>
<dbReference type="GO" id="GO:0004175">
    <property type="term" value="F:endopeptidase activity"/>
    <property type="evidence" value="ECO:0007669"/>
    <property type="project" value="UniProtKB-ARBA"/>
</dbReference>
<keyword evidence="1" id="KW-0472">Membrane</keyword>
<dbReference type="GO" id="GO:0080120">
    <property type="term" value="P:CAAX-box protein maturation"/>
    <property type="evidence" value="ECO:0007669"/>
    <property type="project" value="UniProtKB-ARBA"/>
</dbReference>
<keyword evidence="1" id="KW-1133">Transmembrane helix</keyword>
<name>A0A381R362_9ZZZZ</name>
<keyword evidence="1" id="KW-0812">Transmembrane</keyword>
<accession>A0A381R362</accession>
<sequence>MYIENVLKVKNDWWRYVIGCVVIFIATQIGSIPFIIAIFSKVGLEGSSQIDQSAMMTVLGDSNLTLFYFLIPFLFGFFGLFFIIKFLHNQSFLSLTTSRKKIDFSKIVTSFLLACSIVLLFTSIEYLISPEDYLFNFKLKPFLVLAMISILLIPVQTSMEEYLFRGYLMQGIGAITRNKFVPLLLTSILFGLLHYWNPEVIKLGNLSLIYYVLTGLFLGIITLMDKGMELAIGFHAGNNVFISLLVTADWTVFQTNSILKNVGEPDLTTMFVPFFIIYPLLILYFSKKYNWTDWKENLSGRIN</sequence>
<feature type="transmembrane region" description="Helical" evidence="1">
    <location>
        <begin position="208"/>
        <end position="224"/>
    </location>
</feature>
<protein>
    <recommendedName>
        <fullName evidence="2">CAAX prenyl protease 2/Lysostaphin resistance protein A-like domain-containing protein</fullName>
    </recommendedName>
</protein>
<feature type="domain" description="CAAX prenyl protease 2/Lysostaphin resistance protein A-like" evidence="2">
    <location>
        <begin position="144"/>
        <end position="241"/>
    </location>
</feature>
<feature type="transmembrane region" description="Helical" evidence="1">
    <location>
        <begin position="66"/>
        <end position="87"/>
    </location>
</feature>
<dbReference type="EMBL" id="UINC01001577">
    <property type="protein sequence ID" value="SUZ84023.1"/>
    <property type="molecule type" value="Genomic_DNA"/>
</dbReference>
<dbReference type="AlphaFoldDB" id="A0A381R362"/>
<dbReference type="PANTHER" id="PTHR39430">
    <property type="entry name" value="MEMBRANE-ASSOCIATED PROTEASE-RELATED"/>
    <property type="match status" value="1"/>
</dbReference>
<evidence type="ECO:0000259" key="2">
    <source>
        <dbReference type="Pfam" id="PF02517"/>
    </source>
</evidence>
<dbReference type="InterPro" id="IPR003675">
    <property type="entry name" value="Rce1/LyrA-like_dom"/>
</dbReference>
<feature type="transmembrane region" description="Helical" evidence="1">
    <location>
        <begin position="236"/>
        <end position="255"/>
    </location>
</feature>
<proteinExistence type="predicted"/>
<feature type="transmembrane region" description="Helical" evidence="1">
    <location>
        <begin position="180"/>
        <end position="196"/>
    </location>
</feature>
<dbReference type="Pfam" id="PF02517">
    <property type="entry name" value="Rce1-like"/>
    <property type="match status" value="1"/>
</dbReference>